<comment type="caution">
    <text evidence="1">The sequence shown here is derived from an EMBL/GenBank/DDBJ whole genome shotgun (WGS) entry which is preliminary data.</text>
</comment>
<accession>A0A8J3LVJ8</accession>
<name>A0A8J3LVJ8_9ACTN</name>
<dbReference type="InterPro" id="IPR001387">
    <property type="entry name" value="Cro/C1-type_HTH"/>
</dbReference>
<evidence type="ECO:0008006" key="3">
    <source>
        <dbReference type="Google" id="ProtNLM"/>
    </source>
</evidence>
<dbReference type="Proteomes" id="UP000653674">
    <property type="component" value="Unassembled WGS sequence"/>
</dbReference>
<organism evidence="1 2">
    <name type="scientific">Planosporangium flavigriseum</name>
    <dbReference type="NCBI Taxonomy" id="373681"/>
    <lineage>
        <taxon>Bacteria</taxon>
        <taxon>Bacillati</taxon>
        <taxon>Actinomycetota</taxon>
        <taxon>Actinomycetes</taxon>
        <taxon>Micromonosporales</taxon>
        <taxon>Micromonosporaceae</taxon>
        <taxon>Planosporangium</taxon>
    </lineage>
</organism>
<protein>
    <recommendedName>
        <fullName evidence="3">Helix-turn-helix domain-containing protein</fullName>
    </recommendedName>
</protein>
<dbReference type="CDD" id="cd00093">
    <property type="entry name" value="HTH_XRE"/>
    <property type="match status" value="1"/>
</dbReference>
<dbReference type="InterPro" id="IPR011990">
    <property type="entry name" value="TPR-like_helical_dom_sf"/>
</dbReference>
<evidence type="ECO:0000313" key="2">
    <source>
        <dbReference type="Proteomes" id="UP000653674"/>
    </source>
</evidence>
<dbReference type="AlphaFoldDB" id="A0A8J3LVJ8"/>
<evidence type="ECO:0000313" key="1">
    <source>
        <dbReference type="EMBL" id="GIG74080.1"/>
    </source>
</evidence>
<reference evidence="1" key="1">
    <citation type="submission" date="2021-01" db="EMBL/GenBank/DDBJ databases">
        <title>Whole genome shotgun sequence of Planosporangium flavigriseum NBRC 105377.</title>
        <authorList>
            <person name="Komaki H."/>
            <person name="Tamura T."/>
        </authorList>
    </citation>
    <scope>NUCLEOTIDE SEQUENCE</scope>
    <source>
        <strain evidence="1">NBRC 105377</strain>
    </source>
</reference>
<sequence>MSLSRLSDAVHYSKGYLSNVENGRKAPTAELARACDGVLRARGELIAACHLDVAAARDTNPWQTAELLRRLHAYDAAPGTLASLEATVFELCCQYVCRNPAELRAEAQDWLQHVAALLRRPTGLRAHRSLLVSAGWLALLIGCLEYDLGMRASAEATRVAARQLGEEADHSEIVGWTCEMSAWFALTQGRYPDVIANARAGQAAVSDRSVVVQLIGQEAKALARMGSIADLRSTLDRGRRILDQFPEPSRTEHHFIVDPAKWDFYAMDTYRLAGDDDRAERHAREVIAQGTGSDGVELSPMRIAEAQLTLGVVAARKGELELAVAAGLSALAVPRQSLPSLLMVAGELDSELGRRFPGEPATAEFRDALRALR</sequence>
<keyword evidence="2" id="KW-1185">Reference proteome</keyword>
<proteinExistence type="predicted"/>
<gene>
    <name evidence="1" type="ORF">Pfl04_24840</name>
</gene>
<dbReference type="EMBL" id="BONU01000014">
    <property type="protein sequence ID" value="GIG74080.1"/>
    <property type="molecule type" value="Genomic_DNA"/>
</dbReference>
<dbReference type="Gene3D" id="1.25.40.10">
    <property type="entry name" value="Tetratricopeptide repeat domain"/>
    <property type="match status" value="1"/>
</dbReference>